<accession>K1S428</accession>
<protein>
    <submittedName>
        <fullName evidence="1">Repeat domain (Rpt)</fullName>
    </submittedName>
</protein>
<feature type="non-terminal residue" evidence="1">
    <location>
        <position position="284"/>
    </location>
</feature>
<dbReference type="EMBL" id="AJWY01012961">
    <property type="protein sequence ID" value="EKC48460.1"/>
    <property type="molecule type" value="Genomic_DNA"/>
</dbReference>
<organism evidence="1">
    <name type="scientific">human gut metagenome</name>
    <dbReference type="NCBI Taxonomy" id="408170"/>
    <lineage>
        <taxon>unclassified sequences</taxon>
        <taxon>metagenomes</taxon>
        <taxon>organismal metagenomes</taxon>
    </lineage>
</organism>
<evidence type="ECO:0000313" key="1">
    <source>
        <dbReference type="EMBL" id="EKC48460.1"/>
    </source>
</evidence>
<reference evidence="1" key="1">
    <citation type="journal article" date="2013" name="Environ. Microbiol.">
        <title>Microbiota from the distal guts of lean and obese adolescents exhibit partial functional redundancy besides clear differences in community structure.</title>
        <authorList>
            <person name="Ferrer M."/>
            <person name="Ruiz A."/>
            <person name="Lanza F."/>
            <person name="Haange S.B."/>
            <person name="Oberbach A."/>
            <person name="Till H."/>
            <person name="Bargiela R."/>
            <person name="Campoy C."/>
            <person name="Segura M.T."/>
            <person name="Richter M."/>
            <person name="von Bergen M."/>
            <person name="Seifert J."/>
            <person name="Suarez A."/>
        </authorList>
    </citation>
    <scope>NUCLEOTIDE SEQUENCE</scope>
</reference>
<proteinExistence type="predicted"/>
<dbReference type="AlphaFoldDB" id="K1S428"/>
<gene>
    <name evidence="1" type="ORF">LEA_18867</name>
</gene>
<comment type="caution">
    <text evidence="1">The sequence shown here is derived from an EMBL/GenBank/DDBJ whole genome shotgun (WGS) entry which is preliminary data.</text>
</comment>
<name>K1S428_9ZZZZ</name>
<sequence>MHYTGTSLQFTKTADPEMSLTKSVKVIWYDESRVKEEDVGKIFTVNFYREVDGVKTLVETRKVPAGSLAGSYNTNNAPDSWKYIDCEWKDKDPYFITVDHDNYEIVYTATRAQTLMEMEYYDTVNKEWVVELWAVNAGDVPEVPDNSSDEYMKLTSWHATYGVPFGFEKMYKYAGDKLRAIDSGCRKDYYTSGQPTDKPLYKVTGNTQRAASENFYFNHHSDYQKVALHFSANYDRALMNVTYNYYNYAGDKKSTTVKTPYGTRPEFFLSCWPYGKKFIGYSPD</sequence>